<proteinExistence type="predicted"/>
<organism evidence="1 2">
    <name type="scientific">Aphanomyces euteiches</name>
    <dbReference type="NCBI Taxonomy" id="100861"/>
    <lineage>
        <taxon>Eukaryota</taxon>
        <taxon>Sar</taxon>
        <taxon>Stramenopiles</taxon>
        <taxon>Oomycota</taxon>
        <taxon>Saprolegniomycetes</taxon>
        <taxon>Saprolegniales</taxon>
        <taxon>Verrucalvaceae</taxon>
        <taxon>Aphanomyces</taxon>
    </lineage>
</organism>
<evidence type="ECO:0000313" key="2">
    <source>
        <dbReference type="Proteomes" id="UP000481153"/>
    </source>
</evidence>
<protein>
    <submittedName>
        <fullName evidence="1">Uncharacterized protein</fullName>
    </submittedName>
</protein>
<dbReference type="AlphaFoldDB" id="A0A6G0W4B5"/>
<dbReference type="EMBL" id="VJMJ01000361">
    <property type="protein sequence ID" value="KAF0721865.1"/>
    <property type="molecule type" value="Genomic_DNA"/>
</dbReference>
<reference evidence="1 2" key="1">
    <citation type="submission" date="2019-07" db="EMBL/GenBank/DDBJ databases">
        <title>Genomics analysis of Aphanomyces spp. identifies a new class of oomycete effector associated with host adaptation.</title>
        <authorList>
            <person name="Gaulin E."/>
        </authorList>
    </citation>
    <scope>NUCLEOTIDE SEQUENCE [LARGE SCALE GENOMIC DNA]</scope>
    <source>
        <strain evidence="1 2">ATCC 201684</strain>
    </source>
</reference>
<keyword evidence="2" id="KW-1185">Reference proteome</keyword>
<name>A0A6G0W4B5_9STRA</name>
<evidence type="ECO:0000313" key="1">
    <source>
        <dbReference type="EMBL" id="KAF0721865.1"/>
    </source>
</evidence>
<dbReference type="Proteomes" id="UP000481153">
    <property type="component" value="Unassembled WGS sequence"/>
</dbReference>
<comment type="caution">
    <text evidence="1">The sequence shown here is derived from an EMBL/GenBank/DDBJ whole genome shotgun (WGS) entry which is preliminary data.</text>
</comment>
<sequence>MKIRGGSTISSIFSRLFHLSPLRQALPCCRKRQQASRFYTTAKAVTPTILVETIRRPRSSSIVGGCHVPLEADEVVKHRQACRRYALPSIQEEVQVCEDCIAFFTPKDVIVLVNDIEPRRPKGLEVEKRVVVKPVARRASDSLRKPLPLQLNRMTKPSKYAFANMPRRESATNPNFETPRCC</sequence>
<accession>A0A6G0W4B5</accession>
<dbReference type="VEuPathDB" id="FungiDB:AeMF1_015429"/>
<gene>
    <name evidence="1" type="ORF">Ae201684_018852</name>
</gene>